<keyword evidence="4" id="KW-0121">Carboxypeptidase</keyword>
<gene>
    <name evidence="4" type="ORF">QO010_001745</name>
</gene>
<keyword evidence="5" id="KW-1185">Reference proteome</keyword>
<dbReference type="RefSeq" id="WP_307348275.1">
    <property type="nucleotide sequence ID" value="NZ_JAUSVS010000002.1"/>
</dbReference>
<dbReference type="Gene3D" id="3.40.630.10">
    <property type="entry name" value="Zn peptidases"/>
    <property type="match status" value="1"/>
</dbReference>
<dbReference type="Pfam" id="PF01546">
    <property type="entry name" value="Peptidase_M20"/>
    <property type="match status" value="1"/>
</dbReference>
<reference evidence="4 5" key="1">
    <citation type="submission" date="2023-07" db="EMBL/GenBank/DDBJ databases">
        <title>Genomic Encyclopedia of Type Strains, Phase IV (KMG-IV): sequencing the most valuable type-strain genomes for metagenomic binning, comparative biology and taxonomic classification.</title>
        <authorList>
            <person name="Goeker M."/>
        </authorList>
    </citation>
    <scope>NUCLEOTIDE SEQUENCE [LARGE SCALE GENOMIC DNA]</scope>
    <source>
        <strain evidence="4 5">DSM 18695</strain>
    </source>
</reference>
<proteinExistence type="predicted"/>
<accession>A0ABU0IPP5</accession>
<dbReference type="Proteomes" id="UP001228905">
    <property type="component" value="Unassembled WGS sequence"/>
</dbReference>
<dbReference type="SUPFAM" id="SSF53187">
    <property type="entry name" value="Zn-dependent exopeptidases"/>
    <property type="match status" value="1"/>
</dbReference>
<organism evidence="4 5">
    <name type="scientific">Caulobacter ginsengisoli</name>
    <dbReference type="NCBI Taxonomy" id="400775"/>
    <lineage>
        <taxon>Bacteria</taxon>
        <taxon>Pseudomonadati</taxon>
        <taxon>Pseudomonadota</taxon>
        <taxon>Alphaproteobacteria</taxon>
        <taxon>Caulobacterales</taxon>
        <taxon>Caulobacteraceae</taxon>
        <taxon>Caulobacter</taxon>
    </lineage>
</organism>
<dbReference type="NCBIfam" id="NF005602">
    <property type="entry name" value="PRK07338.1"/>
    <property type="match status" value="1"/>
</dbReference>
<keyword evidence="4" id="KW-0645">Protease</keyword>
<dbReference type="InterPro" id="IPR036264">
    <property type="entry name" value="Bact_exopeptidase_dim_dom"/>
</dbReference>
<dbReference type="InterPro" id="IPR011650">
    <property type="entry name" value="Peptidase_M20_dimer"/>
</dbReference>
<evidence type="ECO:0000313" key="4">
    <source>
        <dbReference type="EMBL" id="MDQ0463974.1"/>
    </source>
</evidence>
<evidence type="ECO:0000256" key="1">
    <source>
        <dbReference type="ARBA" id="ARBA00022723"/>
    </source>
</evidence>
<feature type="domain" description="Peptidase M20 dimerisation" evidence="3">
    <location>
        <begin position="203"/>
        <end position="300"/>
    </location>
</feature>
<dbReference type="Pfam" id="PF07687">
    <property type="entry name" value="M20_dimer"/>
    <property type="match status" value="1"/>
</dbReference>
<dbReference type="InterPro" id="IPR050072">
    <property type="entry name" value="Peptidase_M20A"/>
</dbReference>
<comment type="caution">
    <text evidence="4">The sequence shown here is derived from an EMBL/GenBank/DDBJ whole genome shotgun (WGS) entry which is preliminary data.</text>
</comment>
<dbReference type="SUPFAM" id="SSF55031">
    <property type="entry name" value="Bacterial exopeptidase dimerisation domain"/>
    <property type="match status" value="1"/>
</dbReference>
<dbReference type="EMBL" id="JAUSVS010000002">
    <property type="protein sequence ID" value="MDQ0463974.1"/>
    <property type="molecule type" value="Genomic_DNA"/>
</dbReference>
<dbReference type="PANTHER" id="PTHR43808">
    <property type="entry name" value="ACETYLORNITHINE DEACETYLASE"/>
    <property type="match status" value="1"/>
</dbReference>
<evidence type="ECO:0000256" key="2">
    <source>
        <dbReference type="ARBA" id="ARBA00022801"/>
    </source>
</evidence>
<evidence type="ECO:0000259" key="3">
    <source>
        <dbReference type="Pfam" id="PF07687"/>
    </source>
</evidence>
<evidence type="ECO:0000313" key="5">
    <source>
        <dbReference type="Proteomes" id="UP001228905"/>
    </source>
</evidence>
<dbReference type="Gene3D" id="3.30.70.360">
    <property type="match status" value="1"/>
</dbReference>
<dbReference type="PANTHER" id="PTHR43808:SF9">
    <property type="entry name" value="BLL0789 PROTEIN"/>
    <property type="match status" value="1"/>
</dbReference>
<keyword evidence="2 4" id="KW-0378">Hydrolase</keyword>
<keyword evidence="1" id="KW-0479">Metal-binding</keyword>
<protein>
    <submittedName>
        <fullName evidence="4">Glutamate carboxypeptidase</fullName>
        <ecNumber evidence="4">3.4.17.11</ecNumber>
    </submittedName>
</protein>
<dbReference type="InterPro" id="IPR002933">
    <property type="entry name" value="Peptidase_M20"/>
</dbReference>
<dbReference type="GO" id="GO:0004180">
    <property type="term" value="F:carboxypeptidase activity"/>
    <property type="evidence" value="ECO:0007669"/>
    <property type="project" value="UniProtKB-KW"/>
</dbReference>
<name>A0ABU0IPP5_9CAUL</name>
<dbReference type="EC" id="3.4.17.11" evidence="4"/>
<sequence>MRLTRDDQMILDSLSERGGDLVGRAVDWCAINSGSRNTAGLTDTLKVLVKASEDSLPGGELTLEPLAPTVEIAADGSEKVQKYTPSILVTARPDAPVQVVLTGHYDTVFPAESRFQAVTTRADGALNGPGIADMKGGISMLLGALEAFEAHPDAKNVGYRLLLSPDEEIGSLASGPVLARIGALGHVGLTYEPALADGTLASERKGSGNFHVKITGRAAHAGRDFALGRNAITAAARIAGALDGLNGKRDGVTLNVARIDGGSPLNQVPDIAVVRFNVRFPDAEAGGWLRLKIEEAMKAGQGDGLTVSLHGGFTRPAKPFNAAQSALFGAVKEAGALLGQEIAWKSSGGVCEGNNLFAVGLPNVDTLGVRGGDIHSENEFAWPDSFAERARLSALILMKLASGEIDAHGIHALMKASA</sequence>